<dbReference type="SMART" id="SM00827">
    <property type="entry name" value="PKS_AT"/>
    <property type="match status" value="1"/>
</dbReference>
<keyword evidence="3" id="KW-0808">Transferase</keyword>
<dbReference type="InterPro" id="IPR014030">
    <property type="entry name" value="Ketoacyl_synth_N"/>
</dbReference>
<dbReference type="Gene3D" id="3.40.366.10">
    <property type="entry name" value="Malonyl-Coenzyme A Acyl Carrier Protein, domain 2"/>
    <property type="match status" value="1"/>
</dbReference>
<dbReference type="InterPro" id="IPR014031">
    <property type="entry name" value="Ketoacyl_synth_C"/>
</dbReference>
<dbReference type="GO" id="GO:0006633">
    <property type="term" value="P:fatty acid biosynthetic process"/>
    <property type="evidence" value="ECO:0007669"/>
    <property type="project" value="InterPro"/>
</dbReference>
<dbReference type="eggNOG" id="COG3321">
    <property type="taxonomic scope" value="Bacteria"/>
</dbReference>
<evidence type="ECO:0000256" key="4">
    <source>
        <dbReference type="ARBA" id="ARBA00054155"/>
    </source>
</evidence>
<evidence type="ECO:0000313" key="10">
    <source>
        <dbReference type="EMBL" id="EYF05470.1"/>
    </source>
</evidence>
<dbReference type="SMART" id="SM00822">
    <property type="entry name" value="PKS_KR"/>
    <property type="match status" value="1"/>
</dbReference>
<reference evidence="10 11" key="1">
    <citation type="submission" date="2013-05" db="EMBL/GenBank/DDBJ databases">
        <title>Genome assembly of Chondromyces apiculatus DSM 436.</title>
        <authorList>
            <person name="Sharma G."/>
            <person name="Khatri I."/>
            <person name="Kaur C."/>
            <person name="Mayilraj S."/>
            <person name="Subramanian S."/>
        </authorList>
    </citation>
    <scope>NUCLEOTIDE SEQUENCE [LARGE SCALE GENOMIC DNA]</scope>
    <source>
        <strain evidence="10 11">DSM 436</strain>
    </source>
</reference>
<dbReference type="Gene3D" id="1.10.1200.10">
    <property type="entry name" value="ACP-like"/>
    <property type="match status" value="1"/>
</dbReference>
<dbReference type="SMART" id="SM00823">
    <property type="entry name" value="PKS_PP"/>
    <property type="match status" value="1"/>
</dbReference>
<dbReference type="PROSITE" id="PS50075">
    <property type="entry name" value="CARRIER"/>
    <property type="match status" value="1"/>
</dbReference>
<accession>A0A017T9H6</accession>
<keyword evidence="1" id="KW-0596">Phosphopantetheine</keyword>
<evidence type="ECO:0000256" key="2">
    <source>
        <dbReference type="ARBA" id="ARBA00022553"/>
    </source>
</evidence>
<dbReference type="InterPro" id="IPR032821">
    <property type="entry name" value="PKS_assoc"/>
</dbReference>
<evidence type="ECO:0000259" key="7">
    <source>
        <dbReference type="PROSITE" id="PS50075"/>
    </source>
</evidence>
<feature type="compositionally biased region" description="Acidic residues" evidence="6">
    <location>
        <begin position="1904"/>
        <end position="1914"/>
    </location>
</feature>
<dbReference type="PROSITE" id="PS52019">
    <property type="entry name" value="PKS_MFAS_DH"/>
    <property type="match status" value="1"/>
</dbReference>
<dbReference type="InterPro" id="IPR016035">
    <property type="entry name" value="Acyl_Trfase/lysoPLipase"/>
</dbReference>
<dbReference type="InterPro" id="IPR049900">
    <property type="entry name" value="PKS_mFAS_DH"/>
</dbReference>
<dbReference type="Gene3D" id="3.10.129.10">
    <property type="entry name" value="Hotdog Thioesterase"/>
    <property type="match status" value="1"/>
</dbReference>
<dbReference type="SMART" id="SM01294">
    <property type="entry name" value="PKS_PP_betabranch"/>
    <property type="match status" value="1"/>
</dbReference>
<dbReference type="CDD" id="cd08955">
    <property type="entry name" value="KR_2_FAS_SDR_x"/>
    <property type="match status" value="1"/>
</dbReference>
<dbReference type="Pfam" id="PF21089">
    <property type="entry name" value="PKS_DH_N"/>
    <property type="match status" value="1"/>
</dbReference>
<dbReference type="SMART" id="SM00825">
    <property type="entry name" value="PKS_KS"/>
    <property type="match status" value="1"/>
</dbReference>
<dbReference type="Gene3D" id="3.30.70.3290">
    <property type="match status" value="1"/>
</dbReference>
<dbReference type="InterPro" id="IPR036736">
    <property type="entry name" value="ACP-like_sf"/>
</dbReference>
<dbReference type="SUPFAM" id="SSF47336">
    <property type="entry name" value="ACP-like"/>
    <property type="match status" value="1"/>
</dbReference>
<dbReference type="GO" id="GO:0031177">
    <property type="term" value="F:phosphopantetheine binding"/>
    <property type="evidence" value="ECO:0007669"/>
    <property type="project" value="InterPro"/>
</dbReference>
<dbReference type="InterPro" id="IPR016039">
    <property type="entry name" value="Thiolase-like"/>
</dbReference>
<evidence type="ECO:0000256" key="6">
    <source>
        <dbReference type="SAM" id="MobiDB-lite"/>
    </source>
</evidence>
<dbReference type="InterPro" id="IPR050091">
    <property type="entry name" value="PKS_NRPS_Biosynth_Enz"/>
</dbReference>
<dbReference type="FunFam" id="3.40.366.10:FF:000002">
    <property type="entry name" value="Probable polyketide synthase 2"/>
    <property type="match status" value="1"/>
</dbReference>
<dbReference type="GO" id="GO:0004315">
    <property type="term" value="F:3-oxoacyl-[acyl-carrier-protein] synthase activity"/>
    <property type="evidence" value="ECO:0007669"/>
    <property type="project" value="InterPro"/>
</dbReference>
<dbReference type="InterPro" id="IPR018201">
    <property type="entry name" value="Ketoacyl_synth_AS"/>
</dbReference>
<evidence type="ECO:0000256" key="5">
    <source>
        <dbReference type="PROSITE-ProRule" id="PRU01363"/>
    </source>
</evidence>
<dbReference type="PROSITE" id="PS00606">
    <property type="entry name" value="KS3_1"/>
    <property type="match status" value="1"/>
</dbReference>
<dbReference type="InterPro" id="IPR020806">
    <property type="entry name" value="PKS_PP-bd"/>
</dbReference>
<dbReference type="InterPro" id="IPR049551">
    <property type="entry name" value="PKS_DH_C"/>
</dbReference>
<dbReference type="Pfam" id="PF16197">
    <property type="entry name" value="KAsynt_C_assoc"/>
    <property type="match status" value="1"/>
</dbReference>
<proteinExistence type="predicted"/>
<keyword evidence="11" id="KW-1185">Reference proteome</keyword>
<dbReference type="SMART" id="SM00826">
    <property type="entry name" value="PKS_DH"/>
    <property type="match status" value="1"/>
</dbReference>
<dbReference type="FunFam" id="3.40.47.10:FF:000019">
    <property type="entry name" value="Polyketide synthase type I"/>
    <property type="match status" value="1"/>
</dbReference>
<comment type="function">
    <text evidence="4">Involved in production of the polyketide antibiotic thailandamide.</text>
</comment>
<dbReference type="Gene3D" id="3.40.50.720">
    <property type="entry name" value="NAD(P)-binding Rossmann-like Domain"/>
    <property type="match status" value="1"/>
</dbReference>
<dbReference type="InterPro" id="IPR049552">
    <property type="entry name" value="PKS_DH_N"/>
</dbReference>
<keyword evidence="2" id="KW-0597">Phosphoprotein</keyword>
<dbReference type="RefSeq" id="WP_044241706.1">
    <property type="nucleotide sequence ID" value="NZ_ASRX01000023.1"/>
</dbReference>
<feature type="region of interest" description="Disordered" evidence="6">
    <location>
        <begin position="1887"/>
        <end position="1914"/>
    </location>
</feature>
<organism evidence="10 11">
    <name type="scientific">Chondromyces apiculatus DSM 436</name>
    <dbReference type="NCBI Taxonomy" id="1192034"/>
    <lineage>
        <taxon>Bacteria</taxon>
        <taxon>Pseudomonadati</taxon>
        <taxon>Myxococcota</taxon>
        <taxon>Polyangia</taxon>
        <taxon>Polyangiales</taxon>
        <taxon>Polyangiaceae</taxon>
        <taxon>Chondromyces</taxon>
    </lineage>
</organism>
<feature type="region of interest" description="N-terminal hotdog fold" evidence="5">
    <location>
        <begin position="945"/>
        <end position="1086"/>
    </location>
</feature>
<evidence type="ECO:0000256" key="1">
    <source>
        <dbReference type="ARBA" id="ARBA00022450"/>
    </source>
</evidence>
<dbReference type="InterPro" id="IPR013968">
    <property type="entry name" value="PKS_KR"/>
</dbReference>
<dbReference type="Pfam" id="PF00550">
    <property type="entry name" value="PP-binding"/>
    <property type="match status" value="1"/>
</dbReference>
<dbReference type="InterPro" id="IPR016036">
    <property type="entry name" value="Malonyl_transacylase_ACP-bd"/>
</dbReference>
<dbReference type="GO" id="GO:0004312">
    <property type="term" value="F:fatty acid synthase activity"/>
    <property type="evidence" value="ECO:0007669"/>
    <property type="project" value="TreeGrafter"/>
</dbReference>
<dbReference type="OrthoDB" id="7617297at2"/>
<dbReference type="Pfam" id="PF02801">
    <property type="entry name" value="Ketoacyl-synt_C"/>
    <property type="match status" value="1"/>
</dbReference>
<dbReference type="InterPro" id="IPR009081">
    <property type="entry name" value="PP-bd_ACP"/>
</dbReference>
<dbReference type="SUPFAM" id="SSF52151">
    <property type="entry name" value="FabD/lysophospholipase-like"/>
    <property type="match status" value="1"/>
</dbReference>
<dbReference type="Gene3D" id="3.10.129.120">
    <property type="match status" value="1"/>
</dbReference>
<dbReference type="PANTHER" id="PTHR43775">
    <property type="entry name" value="FATTY ACID SYNTHASE"/>
    <property type="match status" value="1"/>
</dbReference>
<dbReference type="PROSITE" id="PS00012">
    <property type="entry name" value="PHOSPHOPANTETHEINE"/>
    <property type="match status" value="1"/>
</dbReference>
<evidence type="ECO:0000256" key="3">
    <source>
        <dbReference type="ARBA" id="ARBA00022679"/>
    </source>
</evidence>
<dbReference type="InterPro" id="IPR014043">
    <property type="entry name" value="Acyl_transferase_dom"/>
</dbReference>
<dbReference type="InterPro" id="IPR020807">
    <property type="entry name" value="PKS_DH"/>
</dbReference>
<name>A0A017T9H6_9BACT</name>
<feature type="domain" description="Ketosynthase family 3 (KS3)" evidence="8">
    <location>
        <begin position="36"/>
        <end position="461"/>
    </location>
</feature>
<feature type="domain" description="Carrier" evidence="7">
    <location>
        <begin position="1810"/>
        <end position="1884"/>
    </location>
</feature>
<protein>
    <submittedName>
        <fullName evidence="10">Malonyl CoA-acyl carrier protein transacylase</fullName>
    </submittedName>
</protein>
<dbReference type="PROSITE" id="PS52004">
    <property type="entry name" value="KS3_2"/>
    <property type="match status" value="1"/>
</dbReference>
<dbReference type="Proteomes" id="UP000019678">
    <property type="component" value="Unassembled WGS sequence"/>
</dbReference>
<dbReference type="Pfam" id="PF14765">
    <property type="entry name" value="PS-DH"/>
    <property type="match status" value="1"/>
</dbReference>
<sequence>MSNPTERGEDVSRLKRALAALEKMQQKLQTLERAASEPIAVIGIGCRFPGASGPDALWRLLREGRSAITEVPRDRWDIDALYDPDPEIPGKMYTRHGGFLDGVDGFDARFFGISPREAISMDPQQRLLLEVAWEALEDAGQPPDALQGHQTGVYIGFFSFDYYNLHVKLGDEVINAYTGTGNTASVAAGRLSYVLGLQGPSIAIDSACSSSLVAVHLACQSLRAGECNLALAGGVNLILTPDRTVYFCKLRAMAPDGRCKAFDASADGYVRGEGAGIVVLKRLSDALRDGDPILALVRGSAVNQDGRSNGLTAPNRIAQQAVIDAALARAGVAPSDIDYVEAHGSGTPLGDPIEATALGTALGRGRPADRPLHVGSIKSNMGHLEAAAGIAGFIKTVLALRHGEIPAHLHFREPNPLIPWSELPLAIPTETRPWPQREGARFAGINSFGFSGTNAHVILESPPPEGSRRPVSPAASLDASAAAPPLALLPLSARSPEALRALADAYRAHLHRAPTASLDDLCATAAVRRAHHAHRLAIPAGSRAQALGALDAFLRGDAAPGLAHGHHVPGERPRLVFAFPGQGGQWPGMAQQLHRTEPAFRAALEACEQAIHRHAGWFLTEHLHTPEDPAQRASIDRVQPTLFAIGVALAALWRSWGIEPDAVIGHSMGEIAAAHVAGALDLDDAARIVCRRSHLLRRVGGQGAMAIVELPLDEARSVVTAYPDQLSVAVSTSPRQTVLSGAPAALREVLANLGARGIFCRPIQVDVASHSPQMDPLRDALLQALSGIAPRPTAIPFHSTVTGAPIEGEHLDAAYWVQNLREPVLLWPTLERLLQSGHDTIIELGPHPILLPAVHDALQHLGIEGTTLASMRRQEDEPEAMRRALGALYACGHPVPWERLHPVRPVVSLPAYPWQRQRYWIDTDDAPGPPRAPQAQRPHLHAGAHDLLGRRLRSPLVEVQFETTFRRDAPAFLDDHRLHGLIVAPGASHLVMAMTAATEAGLCRTPRLEDAFFPRALVLGDDEERVVQVLLTPDTTGLSFRVFSASAPSDDAHGAHGAHGTDASAALPESWTQHAEGRVSERLPAAAPGGASDRVSLDEIRARCSETLPSSDFYRAMEARGYHFGPSFRTVGDAYRRDGEALCQVQLPSPPPTSRAARDVTLVDICLQFPAAVFPQGHFDTTYVPVGFKSFWCDAPAPTVLWCHARLAPSNDPASDILAVDVRLLDDSGTPVAELLDLRARRAGAEVFTRAAARPAHDEAYALTWEPLPAATAPRQTFPTDWLVIADHHGLGMALARRLEERSAPGQCLLVTASSTFHLPADPTPDDPVHLDPTDPDHLRRLLTSLPPRPASRSLGVVYLRALDALSPAPGGASPADACDAVVTGALRLAQALLGAGTEGAQLWLVTRGAQQPGDAPQRLAFEQASLWGLGRSLDVEHPELHTTLLDLDPAAPPADQAAQLHDALRTSDRERQLVLRAGRCLVARLTRTSLTPSADTKPPRLDPDATYLITGGLGGIGLELSRWMVRHGARHLLLVGRTPPRPEAAQLLDSLRAEGVAIVVATADVASRDQLAAALAPVLPPARAAARVAAPELAPSPDLDPARRPMPPLAGIVHAAAILDDGTFQNLDRARLLAPFAPKLDGAWNLHLLTRHLPLHFFVLFSSTAALLGAPGQANYAAASAALDALAHHRRALGLPALSIAWGPWSDVGLAAASSTRGERLSSRGIGSLTPDEGLTAFGRLLRASHQTLGVLHLDLAEWRTFYPGAADAAFMDRLTPLAPVATAPRTASFRASFRASLLAEKPGPARRAHLETHLRQHMARILRLAPHDLDPRQPLNTYGVDSLMALEARNTLERTLDLRLSATLLWTYPTLVALTDHLAERMEVPLEASPEPEAPPRPEAPPDSDLDDLSEDEMAALLSAELASLKGDA</sequence>
<feature type="region of interest" description="C-terminal hotdog fold" evidence="5">
    <location>
        <begin position="1105"/>
        <end position="1249"/>
    </location>
</feature>
<dbReference type="Pfam" id="PF00698">
    <property type="entry name" value="Acyl_transf_1"/>
    <property type="match status" value="1"/>
</dbReference>
<feature type="domain" description="PKS/mFAS DH" evidence="9">
    <location>
        <begin position="945"/>
        <end position="1249"/>
    </location>
</feature>
<dbReference type="SUPFAM" id="SSF53901">
    <property type="entry name" value="Thiolase-like"/>
    <property type="match status" value="1"/>
</dbReference>
<dbReference type="PANTHER" id="PTHR43775:SF37">
    <property type="entry name" value="SI:DKEY-61P9.11"/>
    <property type="match status" value="1"/>
</dbReference>
<feature type="active site" description="Proton donor; for dehydratase activity" evidence="5">
    <location>
        <position position="1164"/>
    </location>
</feature>
<dbReference type="SUPFAM" id="SSF55048">
    <property type="entry name" value="Probable ACP-binding domain of malonyl-CoA ACP transacylase"/>
    <property type="match status" value="1"/>
</dbReference>
<dbReference type="Pfam" id="PF00109">
    <property type="entry name" value="ketoacyl-synt"/>
    <property type="match status" value="1"/>
</dbReference>
<evidence type="ECO:0000259" key="9">
    <source>
        <dbReference type="PROSITE" id="PS52019"/>
    </source>
</evidence>
<feature type="active site" description="Proton acceptor; for dehydratase activity" evidence="5">
    <location>
        <position position="976"/>
    </location>
</feature>
<dbReference type="InterPro" id="IPR006162">
    <property type="entry name" value="Ppantetheine_attach_site"/>
</dbReference>
<dbReference type="STRING" id="1192034.CAP_3197"/>
<dbReference type="InterPro" id="IPR020841">
    <property type="entry name" value="PKS_Beta-ketoAc_synthase_dom"/>
</dbReference>
<dbReference type="Pfam" id="PF08659">
    <property type="entry name" value="KR"/>
    <property type="match status" value="2"/>
</dbReference>
<dbReference type="InterPro" id="IPR057326">
    <property type="entry name" value="KR_dom"/>
</dbReference>
<dbReference type="EMBL" id="ASRX01000023">
    <property type="protein sequence ID" value="EYF05470.1"/>
    <property type="molecule type" value="Genomic_DNA"/>
</dbReference>
<gene>
    <name evidence="10" type="ORF">CAP_3197</name>
</gene>
<dbReference type="InterPro" id="IPR001227">
    <property type="entry name" value="Ac_transferase_dom_sf"/>
</dbReference>
<dbReference type="InterPro" id="IPR036291">
    <property type="entry name" value="NAD(P)-bd_dom_sf"/>
</dbReference>
<dbReference type="CDD" id="cd00833">
    <property type="entry name" value="PKS"/>
    <property type="match status" value="1"/>
</dbReference>
<evidence type="ECO:0000259" key="8">
    <source>
        <dbReference type="PROSITE" id="PS52004"/>
    </source>
</evidence>
<feature type="compositionally biased region" description="Pro residues" evidence="6">
    <location>
        <begin position="1894"/>
        <end position="1903"/>
    </location>
</feature>
<evidence type="ECO:0000313" key="11">
    <source>
        <dbReference type="Proteomes" id="UP000019678"/>
    </source>
</evidence>
<dbReference type="SUPFAM" id="SSF51735">
    <property type="entry name" value="NAD(P)-binding Rossmann-fold domains"/>
    <property type="match status" value="2"/>
</dbReference>
<dbReference type="Gene3D" id="3.40.47.10">
    <property type="match status" value="1"/>
</dbReference>
<comment type="caution">
    <text evidence="10">The sequence shown here is derived from an EMBL/GenBank/DDBJ whole genome shotgun (WGS) entry which is preliminary data.</text>
</comment>